<protein>
    <recommendedName>
        <fullName evidence="3">CCHC-type domain-containing protein</fullName>
    </recommendedName>
</protein>
<dbReference type="SUPFAM" id="SSF57756">
    <property type="entry name" value="Retrovirus zinc finger-like domains"/>
    <property type="match status" value="1"/>
</dbReference>
<feature type="region of interest" description="Disordered" evidence="2">
    <location>
        <begin position="424"/>
        <end position="459"/>
    </location>
</feature>
<keyword evidence="1" id="KW-0862">Zinc</keyword>
<keyword evidence="1" id="KW-0479">Metal-binding</keyword>
<gene>
    <name evidence="4" type="ORF">DPMN_038709</name>
</gene>
<evidence type="ECO:0000259" key="3">
    <source>
        <dbReference type="PROSITE" id="PS50158"/>
    </source>
</evidence>
<dbReference type="PANTHER" id="PTHR19963:SF30">
    <property type="entry name" value="ENDONUCLEASE_EXONUCLEASE_PHOSPHATASE DOMAIN-CONTAINING PROTEIN"/>
    <property type="match status" value="1"/>
</dbReference>
<organism evidence="4 5">
    <name type="scientific">Dreissena polymorpha</name>
    <name type="common">Zebra mussel</name>
    <name type="synonym">Mytilus polymorpha</name>
    <dbReference type="NCBI Taxonomy" id="45954"/>
    <lineage>
        <taxon>Eukaryota</taxon>
        <taxon>Metazoa</taxon>
        <taxon>Spiralia</taxon>
        <taxon>Lophotrochozoa</taxon>
        <taxon>Mollusca</taxon>
        <taxon>Bivalvia</taxon>
        <taxon>Autobranchia</taxon>
        <taxon>Heteroconchia</taxon>
        <taxon>Euheterodonta</taxon>
        <taxon>Imparidentia</taxon>
        <taxon>Neoheterodontei</taxon>
        <taxon>Myida</taxon>
        <taxon>Dreissenoidea</taxon>
        <taxon>Dreissenidae</taxon>
        <taxon>Dreissena</taxon>
    </lineage>
</organism>
<reference evidence="4" key="1">
    <citation type="journal article" date="2019" name="bioRxiv">
        <title>The Genome of the Zebra Mussel, Dreissena polymorpha: A Resource for Invasive Species Research.</title>
        <authorList>
            <person name="McCartney M.A."/>
            <person name="Auch B."/>
            <person name="Kono T."/>
            <person name="Mallez S."/>
            <person name="Zhang Y."/>
            <person name="Obille A."/>
            <person name="Becker A."/>
            <person name="Abrahante J.E."/>
            <person name="Garbe J."/>
            <person name="Badalamenti J.P."/>
            <person name="Herman A."/>
            <person name="Mangelson H."/>
            <person name="Liachko I."/>
            <person name="Sullivan S."/>
            <person name="Sone E.D."/>
            <person name="Koren S."/>
            <person name="Silverstein K.A.T."/>
            <person name="Beckman K.B."/>
            <person name="Gohl D.M."/>
        </authorList>
    </citation>
    <scope>NUCLEOTIDE SEQUENCE</scope>
    <source>
        <strain evidence="4">Duluth1</strain>
        <tissue evidence="4">Whole animal</tissue>
    </source>
</reference>
<evidence type="ECO:0000256" key="1">
    <source>
        <dbReference type="PROSITE-ProRule" id="PRU00047"/>
    </source>
</evidence>
<dbReference type="Proteomes" id="UP000828390">
    <property type="component" value="Unassembled WGS sequence"/>
</dbReference>
<dbReference type="SMART" id="SM00343">
    <property type="entry name" value="ZnF_C2HC"/>
    <property type="match status" value="1"/>
</dbReference>
<evidence type="ECO:0000256" key="2">
    <source>
        <dbReference type="SAM" id="MobiDB-lite"/>
    </source>
</evidence>
<evidence type="ECO:0000313" key="4">
    <source>
        <dbReference type="EMBL" id="KAH3875443.1"/>
    </source>
</evidence>
<dbReference type="PANTHER" id="PTHR19963">
    <property type="entry name" value="CCHC-TYPE DOMAIN-CONTAINING PROTEIN"/>
    <property type="match status" value="1"/>
</dbReference>
<dbReference type="AlphaFoldDB" id="A0A9D4RQJ9"/>
<dbReference type="InterPro" id="IPR036875">
    <property type="entry name" value="Znf_CCHC_sf"/>
</dbReference>
<dbReference type="InterPro" id="IPR005162">
    <property type="entry name" value="Retrotrans_gag_dom"/>
</dbReference>
<name>A0A9D4RQJ9_DREPO</name>
<dbReference type="GO" id="GO:0008270">
    <property type="term" value="F:zinc ion binding"/>
    <property type="evidence" value="ECO:0007669"/>
    <property type="project" value="UniProtKB-KW"/>
</dbReference>
<sequence>MNEALKAMARDIRDLKGTTHKTPTEANCHANDDVRRHTGNHGECCESRPADANNGAMVRTFPNEVVKDTQSVRRREPAIENVLERYGFRQYVSPASRKGQGDNGPDAHQAYRFDIFGNPAYQSQQDQRGRVLSPGDHGNAHGQYRRPTHVQDRDYRRLPAVHMAQYTGKEEWQKWIAQFETIANRHGWGVDERLDQLLPRLEGAAAQFVFSQLPPHVLDNYYELLREIDSRFKIIETPRSFAAKFSCRSQRHGETLEEFAQEFKRLYDRAHSGRDGRTQNEDLVRRFLDGLYDEEIRFEVEFNKEPRTIDEVLYHTVTLIQIRNMQRDARKSRGGVQRAVDDDSDAEEEGDYLRRFPDETRQKRKTSFTRPEVKNVDDVDTVKSLLARVEKLEAEAARSRSFKGKRDIECFYCHEKGHFAHECPEKRGEPEVGPTTGKELQENRLNASGPALVARGSERGQQEIIEDIRRVQEHRGLGDVHIRDRHWGAENQYLPNIQFWEGPPKLGEGAIEREPAVAEIDDAVLLEYDVLAKVAAGSAEILNNQDVIALDGQDVGGNDDFVEVSSVRRVDVGGLSEGISDVQLISSRKSLGKNVGCHNELVQHGQCRKTGNVVPEVPENENRLVCIRFNEEAYSEGIHASSQQYVGRLTTSSQLVKSSGADTEHVKRIAVSYEQTFPKKAEFDRRENKSKADKNTEEICIEMLGDISVSLRYLE</sequence>
<feature type="region of interest" description="Disordered" evidence="2">
    <location>
        <begin position="330"/>
        <end position="351"/>
    </location>
</feature>
<proteinExistence type="predicted"/>
<dbReference type="PROSITE" id="PS50158">
    <property type="entry name" value="ZF_CCHC"/>
    <property type="match status" value="1"/>
</dbReference>
<dbReference type="Pfam" id="PF03732">
    <property type="entry name" value="Retrotrans_gag"/>
    <property type="match status" value="1"/>
</dbReference>
<keyword evidence="1" id="KW-0863">Zinc-finger</keyword>
<dbReference type="InterPro" id="IPR001878">
    <property type="entry name" value="Znf_CCHC"/>
</dbReference>
<dbReference type="GO" id="GO:0003676">
    <property type="term" value="F:nucleic acid binding"/>
    <property type="evidence" value="ECO:0007669"/>
    <property type="project" value="InterPro"/>
</dbReference>
<evidence type="ECO:0000313" key="5">
    <source>
        <dbReference type="Proteomes" id="UP000828390"/>
    </source>
</evidence>
<feature type="domain" description="CCHC-type" evidence="3">
    <location>
        <begin position="410"/>
        <end position="425"/>
    </location>
</feature>
<comment type="caution">
    <text evidence="4">The sequence shown here is derived from an EMBL/GenBank/DDBJ whole genome shotgun (WGS) entry which is preliminary data.</text>
</comment>
<accession>A0A9D4RQJ9</accession>
<reference evidence="4" key="2">
    <citation type="submission" date="2020-11" db="EMBL/GenBank/DDBJ databases">
        <authorList>
            <person name="McCartney M.A."/>
            <person name="Auch B."/>
            <person name="Kono T."/>
            <person name="Mallez S."/>
            <person name="Becker A."/>
            <person name="Gohl D.M."/>
            <person name="Silverstein K.A.T."/>
            <person name="Koren S."/>
            <person name="Bechman K.B."/>
            <person name="Herman A."/>
            <person name="Abrahante J.E."/>
            <person name="Garbe J."/>
        </authorList>
    </citation>
    <scope>NUCLEOTIDE SEQUENCE</scope>
    <source>
        <strain evidence="4">Duluth1</strain>
        <tissue evidence="4">Whole animal</tissue>
    </source>
</reference>
<dbReference type="Gene3D" id="4.10.60.10">
    <property type="entry name" value="Zinc finger, CCHC-type"/>
    <property type="match status" value="1"/>
</dbReference>
<feature type="region of interest" description="Disordered" evidence="2">
    <location>
        <begin position="123"/>
        <end position="149"/>
    </location>
</feature>
<keyword evidence="5" id="KW-1185">Reference proteome</keyword>
<dbReference type="EMBL" id="JAIWYP010000002">
    <property type="protein sequence ID" value="KAH3875443.1"/>
    <property type="molecule type" value="Genomic_DNA"/>
</dbReference>